<gene>
    <name evidence="2" type="ORF">SAMN05443637_114189</name>
</gene>
<name>A0A1M6WIC8_PSETH</name>
<evidence type="ECO:0000259" key="1">
    <source>
        <dbReference type="PROSITE" id="PS50883"/>
    </source>
</evidence>
<evidence type="ECO:0000313" key="3">
    <source>
        <dbReference type="Proteomes" id="UP000184363"/>
    </source>
</evidence>
<dbReference type="SMART" id="SM00052">
    <property type="entry name" value="EAL"/>
    <property type="match status" value="1"/>
</dbReference>
<dbReference type="EMBL" id="FRAP01000014">
    <property type="protein sequence ID" value="SHK93366.1"/>
    <property type="molecule type" value="Genomic_DNA"/>
</dbReference>
<dbReference type="PROSITE" id="PS50883">
    <property type="entry name" value="EAL"/>
    <property type="match status" value="1"/>
</dbReference>
<dbReference type="InterPro" id="IPR050706">
    <property type="entry name" value="Cyclic-di-GMP_PDE-like"/>
</dbReference>
<keyword evidence="3" id="KW-1185">Reference proteome</keyword>
<dbReference type="Gene3D" id="3.20.20.450">
    <property type="entry name" value="EAL domain"/>
    <property type="match status" value="1"/>
</dbReference>
<dbReference type="Proteomes" id="UP000184363">
    <property type="component" value="Unassembled WGS sequence"/>
</dbReference>
<dbReference type="STRING" id="1848.SAMN05443637_114189"/>
<feature type="domain" description="EAL" evidence="1">
    <location>
        <begin position="7"/>
        <end position="257"/>
    </location>
</feature>
<dbReference type="PANTHER" id="PTHR33121">
    <property type="entry name" value="CYCLIC DI-GMP PHOSPHODIESTERASE PDEF"/>
    <property type="match status" value="1"/>
</dbReference>
<accession>A0A1M6WIC8</accession>
<reference evidence="2 3" key="1">
    <citation type="submission" date="2016-11" db="EMBL/GenBank/DDBJ databases">
        <authorList>
            <person name="Jaros S."/>
            <person name="Januszkiewicz K."/>
            <person name="Wedrychowicz H."/>
        </authorList>
    </citation>
    <scope>NUCLEOTIDE SEQUENCE [LARGE SCALE GENOMIC DNA]</scope>
    <source>
        <strain evidence="2 3">DSM 43832</strain>
    </source>
</reference>
<evidence type="ECO:0000313" key="2">
    <source>
        <dbReference type="EMBL" id="SHK93366.1"/>
    </source>
</evidence>
<proteinExistence type="predicted"/>
<dbReference type="CDD" id="cd01948">
    <property type="entry name" value="EAL"/>
    <property type="match status" value="1"/>
</dbReference>
<dbReference type="AlphaFoldDB" id="A0A1M6WIC8"/>
<dbReference type="InterPro" id="IPR001633">
    <property type="entry name" value="EAL_dom"/>
</dbReference>
<dbReference type="SUPFAM" id="SSF54631">
    <property type="entry name" value="CBS-domain pair"/>
    <property type="match status" value="1"/>
</dbReference>
<dbReference type="SUPFAM" id="SSF141868">
    <property type="entry name" value="EAL domain-like"/>
    <property type="match status" value="1"/>
</dbReference>
<dbReference type="Pfam" id="PF00563">
    <property type="entry name" value="EAL"/>
    <property type="match status" value="1"/>
</dbReference>
<protein>
    <submittedName>
        <fullName evidence="2">EAL domain, c-di-GMP-specific phosphodiesterase class I (Or its enzymatically inactive variant)</fullName>
    </submittedName>
</protein>
<organism evidence="2 3">
    <name type="scientific">Pseudonocardia thermophila</name>
    <dbReference type="NCBI Taxonomy" id="1848"/>
    <lineage>
        <taxon>Bacteria</taxon>
        <taxon>Bacillati</taxon>
        <taxon>Actinomycetota</taxon>
        <taxon>Actinomycetes</taxon>
        <taxon>Pseudonocardiales</taxon>
        <taxon>Pseudonocardiaceae</taxon>
        <taxon>Pseudonocardia</taxon>
    </lineage>
</organism>
<dbReference type="GO" id="GO:0071111">
    <property type="term" value="F:cyclic-guanylate-specific phosphodiesterase activity"/>
    <property type="evidence" value="ECO:0007669"/>
    <property type="project" value="InterPro"/>
</dbReference>
<dbReference type="InterPro" id="IPR046342">
    <property type="entry name" value="CBS_dom_sf"/>
</dbReference>
<sequence>MKMVHSHGPMATIMSSRVVTVSKIGRFAYEPLFDLTDGRPAGVEVVRCRDRDRTAHVARRTVWGTRQIAEFDTGIAITSALHQPGYDATVPLHVDLCAESVIEGRPRLVQLPGLLRDQVGGLPIPPIVLEIGPAVTAARPRALVEGVGVLRAAGIAIALDGAGRGFGLDLVAELLPHSVKIDAELVTRLPTDPAARAVVSALCDVARACGITVSALGVSRPSELKALRDLGITRAQGPLLAQAQGHPRVTGLTIPVDLLPRVEAARSATPRRAALPGVADLAQPPLTLPQDVTVDVVRAAFAAHPQAGSALLTDGARRPVGFLDRNRFLIALSGPYGHALYGRKPATTLAEPPRTIGMGTDVAAALEYCLADRDRSWDDLVLLDGSLRCAGIVRVADLLQAATGVYAGAGSVA</sequence>
<dbReference type="InterPro" id="IPR035919">
    <property type="entry name" value="EAL_sf"/>
</dbReference>
<dbReference type="PANTHER" id="PTHR33121:SF70">
    <property type="entry name" value="SIGNALING PROTEIN YKOW"/>
    <property type="match status" value="1"/>
</dbReference>